<evidence type="ECO:0000313" key="1">
    <source>
        <dbReference type="EMBL" id="TGY92594.1"/>
    </source>
</evidence>
<evidence type="ECO:0000313" key="2">
    <source>
        <dbReference type="Proteomes" id="UP000304953"/>
    </source>
</evidence>
<protein>
    <submittedName>
        <fullName evidence="1">3'-5' exonuclease</fullName>
    </submittedName>
</protein>
<proteinExistence type="predicted"/>
<gene>
    <name evidence="1" type="ORF">E5329_19250</name>
</gene>
<keyword evidence="1" id="KW-0269">Exonuclease</keyword>
<keyword evidence="2" id="KW-1185">Reference proteome</keyword>
<name>A0AC61RRZ5_9FIRM</name>
<organism evidence="1 2">
    <name type="scientific">Petralouisia muris</name>
    <dbReference type="NCBI Taxonomy" id="3032872"/>
    <lineage>
        <taxon>Bacteria</taxon>
        <taxon>Bacillati</taxon>
        <taxon>Bacillota</taxon>
        <taxon>Clostridia</taxon>
        <taxon>Lachnospirales</taxon>
        <taxon>Lachnospiraceae</taxon>
        <taxon>Petralouisia</taxon>
    </lineage>
</organism>
<accession>A0AC61RRZ5</accession>
<comment type="caution">
    <text evidence="1">The sequence shown here is derived from an EMBL/GenBank/DDBJ whole genome shotgun (WGS) entry which is preliminary data.</text>
</comment>
<dbReference type="EMBL" id="SRYA01000047">
    <property type="protein sequence ID" value="TGY92594.1"/>
    <property type="molecule type" value="Genomic_DNA"/>
</dbReference>
<keyword evidence="1" id="KW-0378">Hydrolase</keyword>
<keyword evidence="1" id="KW-0540">Nuclease</keyword>
<dbReference type="Proteomes" id="UP000304953">
    <property type="component" value="Unassembled WGS sequence"/>
</dbReference>
<reference evidence="1" key="1">
    <citation type="submission" date="2019-04" db="EMBL/GenBank/DDBJ databases">
        <title>Microbes associate with the intestines of laboratory mice.</title>
        <authorList>
            <person name="Navarre W."/>
            <person name="Wong E."/>
            <person name="Huang K."/>
            <person name="Tropini C."/>
            <person name="Ng K."/>
            <person name="Yu B."/>
        </authorList>
    </citation>
    <scope>NUCLEOTIDE SEQUENCE</scope>
    <source>
        <strain evidence="1">NM01_1-7b</strain>
    </source>
</reference>
<sequence>MIAVIDFETTGLKAGIDEILQVSIIDENYNTLYNTYCKPLRHSTWEAAQKINGITPHRVTSKPPFELCREKVKEILTAADEVIAYNADFENGFLKAYGIYIDPGKWVDPMLMFARIYGEYDSFHDSYKRQSLTKCAKYYGYEFKAHDSLEDVKATLYCYKKMIEGSGKQC</sequence>